<dbReference type="RefSeq" id="WP_023790068.1">
    <property type="nucleotide sequence ID" value="NC_022998.1"/>
</dbReference>
<dbReference type="InterPro" id="IPR024524">
    <property type="entry name" value="DUF3800"/>
</dbReference>
<dbReference type="PATRIC" id="fig|1276258.3.peg.886"/>
<gene>
    <name evidence="1" type="ORF">SAPIS_v1c08650</name>
</gene>
<dbReference type="HOGENOM" id="CLU_1174828_0_0_14"/>
<dbReference type="KEGG" id="sapi:SAPIS_v1c08650"/>
<dbReference type="OrthoDB" id="388407at2"/>
<protein>
    <recommendedName>
        <fullName evidence="3">DUF3800 domain-containing protein</fullName>
    </recommendedName>
</protein>
<accession>V5RLI8</accession>
<proteinExistence type="predicted"/>
<dbReference type="Proteomes" id="UP000018550">
    <property type="component" value="Chromosome"/>
</dbReference>
<organism evidence="1 2">
    <name type="scientific">Spiroplasma apis B31</name>
    <dbReference type="NCBI Taxonomy" id="1276258"/>
    <lineage>
        <taxon>Bacteria</taxon>
        <taxon>Bacillati</taxon>
        <taxon>Mycoplasmatota</taxon>
        <taxon>Mollicutes</taxon>
        <taxon>Entomoplasmatales</taxon>
        <taxon>Spiroplasmataceae</taxon>
        <taxon>Spiroplasma</taxon>
    </lineage>
</organism>
<evidence type="ECO:0000313" key="1">
    <source>
        <dbReference type="EMBL" id="AHB36710.1"/>
    </source>
</evidence>
<dbReference type="AlphaFoldDB" id="V5RLI8"/>
<dbReference type="Pfam" id="PF12686">
    <property type="entry name" value="DUF3800"/>
    <property type="match status" value="1"/>
</dbReference>
<name>V5RLI8_SPIAP</name>
<dbReference type="STRING" id="1276258.SAPIS_v1c08650"/>
<keyword evidence="2" id="KW-1185">Reference proteome</keyword>
<evidence type="ECO:0000313" key="2">
    <source>
        <dbReference type="Proteomes" id="UP000018550"/>
    </source>
</evidence>
<sequence length="245" mass="28919">MTNILSEKIYLALDESGKLNKNDVGNYFVVGGFIYTDKEFVKSKIKKAESEIRQKYNIPKEFEIKGNKLEEMATIELINKVFNEVGDAIKPIFSVVSRNELNEHFTVSEMLAYDFFVNNIIHFFSKYYNFESYCRDIFILMDERNLKKTDLNQLENLLKTNFIEKPFNITTYYLSSKLTDVVRFADILDHVVYTYYNNPDSPKNELYQKNINKDILNKLSLGTIYYPFKKSYFKSLNQMKAKSKK</sequence>
<evidence type="ECO:0008006" key="3">
    <source>
        <dbReference type="Google" id="ProtNLM"/>
    </source>
</evidence>
<reference evidence="1 2" key="1">
    <citation type="journal article" date="2014" name="Genome Announc.">
        <title>Complete Genome Sequence of Spiroplasma apis B31T (ATCC 33834), a Bacterium Associated with May Disease of Honeybees (Apis mellifera).</title>
        <authorList>
            <person name="Ku C."/>
            <person name="Lo W.S."/>
            <person name="Chen L.L."/>
            <person name="Kuo C.H."/>
        </authorList>
    </citation>
    <scope>NUCLEOTIDE SEQUENCE [LARGE SCALE GENOMIC DNA]</scope>
    <source>
        <strain evidence="1">B31</strain>
    </source>
</reference>
<dbReference type="EMBL" id="CP006682">
    <property type="protein sequence ID" value="AHB36710.1"/>
    <property type="molecule type" value="Genomic_DNA"/>
</dbReference>